<keyword evidence="9" id="KW-1133">Transmembrane helix</keyword>
<keyword evidence="4" id="KW-1003">Cell membrane</keyword>
<evidence type="ECO:0000256" key="6">
    <source>
        <dbReference type="ARBA" id="ARBA00022692"/>
    </source>
</evidence>
<sequence>MTTTRPQTYDTVSRALHWLTVLGFIGILTTIAIWTIYDGEEWVGALFGVHKSIGFITLLVIIVRIVWALLNASKRPAADSFAAKAGHLALYVLMLAVPVIGMIRQYGSGRGPLKVFGVQVMQGSPEKIEWMANLGNMAHGKLGWLLFALVAGHIAMVVVHRIQGHDVLYRMIGRRP</sequence>
<dbReference type="Proteomes" id="UP000234781">
    <property type="component" value="Chromosome"/>
</dbReference>
<evidence type="ECO:0000313" key="13">
    <source>
        <dbReference type="EMBL" id="WOS97628.1"/>
    </source>
</evidence>
<dbReference type="Gene3D" id="1.20.950.20">
    <property type="entry name" value="Transmembrane di-heme cytochromes, Chain C"/>
    <property type="match status" value="1"/>
</dbReference>
<dbReference type="InterPro" id="IPR016174">
    <property type="entry name" value="Di-haem_cyt_TM"/>
</dbReference>
<evidence type="ECO:0000256" key="11">
    <source>
        <dbReference type="ARBA" id="ARBA00023136"/>
    </source>
</evidence>
<evidence type="ECO:0000313" key="14">
    <source>
        <dbReference type="Proteomes" id="UP000234781"/>
    </source>
</evidence>
<dbReference type="GO" id="GO:0009055">
    <property type="term" value="F:electron transfer activity"/>
    <property type="evidence" value="ECO:0007669"/>
    <property type="project" value="InterPro"/>
</dbReference>
<comment type="subcellular location">
    <subcellularLocation>
        <location evidence="2">Cell membrane</location>
        <topology evidence="2">Multi-pass membrane protein</topology>
    </subcellularLocation>
</comment>
<dbReference type="GO" id="GO:0022904">
    <property type="term" value="P:respiratory electron transport chain"/>
    <property type="evidence" value="ECO:0007669"/>
    <property type="project" value="InterPro"/>
</dbReference>
<dbReference type="InterPro" id="IPR011577">
    <property type="entry name" value="Cyt_b561_bac/Ni-Hgenase"/>
</dbReference>
<keyword evidence="7" id="KW-0479">Metal-binding</keyword>
<keyword evidence="8" id="KW-0249">Electron transport</keyword>
<dbReference type="GO" id="GO:0020037">
    <property type="term" value="F:heme binding"/>
    <property type="evidence" value="ECO:0007669"/>
    <property type="project" value="TreeGrafter"/>
</dbReference>
<dbReference type="GO" id="GO:0005886">
    <property type="term" value="C:plasma membrane"/>
    <property type="evidence" value="ECO:0007669"/>
    <property type="project" value="UniProtKB-SubCell"/>
</dbReference>
<organism evidence="13 14">
    <name type="scientific">Neisseria perflava</name>
    <dbReference type="NCBI Taxonomy" id="33053"/>
    <lineage>
        <taxon>Bacteria</taxon>
        <taxon>Pseudomonadati</taxon>
        <taxon>Pseudomonadota</taxon>
        <taxon>Betaproteobacteria</taxon>
        <taxon>Neisseriales</taxon>
        <taxon>Neisseriaceae</taxon>
        <taxon>Neisseria</taxon>
    </lineage>
</organism>
<dbReference type="InterPro" id="IPR052168">
    <property type="entry name" value="Cytochrome_b561_oxidase"/>
</dbReference>
<comment type="cofactor">
    <cofactor evidence="1">
        <name>heme b</name>
        <dbReference type="ChEBI" id="CHEBI:60344"/>
    </cofactor>
</comment>
<accession>A0A9X7F419</accession>
<evidence type="ECO:0000256" key="3">
    <source>
        <dbReference type="ARBA" id="ARBA00022448"/>
    </source>
</evidence>
<keyword evidence="6" id="KW-0812">Transmembrane</keyword>
<dbReference type="PANTHER" id="PTHR30529">
    <property type="entry name" value="CYTOCHROME B561"/>
    <property type="match status" value="1"/>
</dbReference>
<keyword evidence="5" id="KW-0349">Heme</keyword>
<name>A0A9X7F419_NEIPE</name>
<keyword evidence="10" id="KW-0408">Iron</keyword>
<evidence type="ECO:0000256" key="4">
    <source>
        <dbReference type="ARBA" id="ARBA00022475"/>
    </source>
</evidence>
<evidence type="ECO:0000256" key="12">
    <source>
        <dbReference type="ARBA" id="ARBA00037975"/>
    </source>
</evidence>
<gene>
    <name evidence="13" type="ORF">CYJ98_008630</name>
</gene>
<dbReference type="EMBL" id="CP136962">
    <property type="protein sequence ID" value="WOS97628.1"/>
    <property type="molecule type" value="Genomic_DNA"/>
</dbReference>
<proteinExistence type="inferred from homology"/>
<evidence type="ECO:0000256" key="1">
    <source>
        <dbReference type="ARBA" id="ARBA00001970"/>
    </source>
</evidence>
<keyword evidence="14" id="KW-1185">Reference proteome</keyword>
<evidence type="ECO:0000256" key="5">
    <source>
        <dbReference type="ARBA" id="ARBA00022617"/>
    </source>
</evidence>
<dbReference type="GO" id="GO:0046872">
    <property type="term" value="F:metal ion binding"/>
    <property type="evidence" value="ECO:0007669"/>
    <property type="project" value="UniProtKB-KW"/>
</dbReference>
<comment type="similarity">
    <text evidence="12">Belongs to the cytochrome b561 family.</text>
</comment>
<dbReference type="Pfam" id="PF01292">
    <property type="entry name" value="Ni_hydr_CYTB"/>
    <property type="match status" value="1"/>
</dbReference>
<reference evidence="14" key="1">
    <citation type="submission" date="2017-12" db="EMBL/GenBank/DDBJ databases">
        <title>Phylogenetic diversity of female urinary microbiome.</title>
        <authorList>
            <person name="Thomas-White K."/>
            <person name="Wolfe A.J."/>
        </authorList>
    </citation>
    <scope>NUCLEOTIDE SEQUENCE [LARGE SCALE GENOMIC DNA]</scope>
    <source>
        <strain evidence="14">UMB0023</strain>
    </source>
</reference>
<dbReference type="SUPFAM" id="SSF81342">
    <property type="entry name" value="Transmembrane di-heme cytochromes"/>
    <property type="match status" value="1"/>
</dbReference>
<protein>
    <submittedName>
        <fullName evidence="13">Cytochrome b</fullName>
    </submittedName>
</protein>
<evidence type="ECO:0000256" key="7">
    <source>
        <dbReference type="ARBA" id="ARBA00022723"/>
    </source>
</evidence>
<keyword evidence="11" id="KW-0472">Membrane</keyword>
<evidence type="ECO:0000256" key="10">
    <source>
        <dbReference type="ARBA" id="ARBA00023004"/>
    </source>
</evidence>
<evidence type="ECO:0000256" key="8">
    <source>
        <dbReference type="ARBA" id="ARBA00022982"/>
    </source>
</evidence>
<keyword evidence="3" id="KW-0813">Transport</keyword>
<dbReference type="AlphaFoldDB" id="A0A9X7F419"/>
<dbReference type="RefSeq" id="WP_101755734.1">
    <property type="nucleotide sequence ID" value="NZ_CP136962.1"/>
</dbReference>
<evidence type="ECO:0000256" key="2">
    <source>
        <dbReference type="ARBA" id="ARBA00004651"/>
    </source>
</evidence>
<evidence type="ECO:0000256" key="9">
    <source>
        <dbReference type="ARBA" id="ARBA00022989"/>
    </source>
</evidence>
<dbReference type="PANTHER" id="PTHR30529:SF1">
    <property type="entry name" value="CYTOCHROME B561 HOMOLOG 2"/>
    <property type="match status" value="1"/>
</dbReference>